<comment type="caution">
    <text evidence="1">The sequence shown here is derived from an EMBL/GenBank/DDBJ whole genome shotgun (WGS) entry which is preliminary data.</text>
</comment>
<evidence type="ECO:0000313" key="1">
    <source>
        <dbReference type="EMBL" id="CAI9536180.1"/>
    </source>
</evidence>
<keyword evidence="2" id="KW-1185">Reference proteome</keyword>
<dbReference type="Proteomes" id="UP001162483">
    <property type="component" value="Unassembled WGS sequence"/>
</dbReference>
<proteinExistence type="predicted"/>
<evidence type="ECO:0000313" key="2">
    <source>
        <dbReference type="Proteomes" id="UP001162483"/>
    </source>
</evidence>
<accession>A0ABN9AMZ1</accession>
<name>A0ABN9AMZ1_9NEOB</name>
<sequence>KSRHVRQISRQRRLIHHSRERLHCFSVKGFTALHPTLCISLGDVRLGCSCSTMKTHSIKLCTHRCANLKAT</sequence>
<gene>
    <name evidence="1" type="ORF">SPARVUS_LOCUS988805</name>
</gene>
<reference evidence="1" key="1">
    <citation type="submission" date="2023-05" db="EMBL/GenBank/DDBJ databases">
        <authorList>
            <person name="Stuckert A."/>
        </authorList>
    </citation>
    <scope>NUCLEOTIDE SEQUENCE</scope>
</reference>
<protein>
    <submittedName>
        <fullName evidence="1">Uncharacterized protein</fullName>
    </submittedName>
</protein>
<feature type="non-terminal residue" evidence="1">
    <location>
        <position position="1"/>
    </location>
</feature>
<dbReference type="EMBL" id="CATNWA010000303">
    <property type="protein sequence ID" value="CAI9536180.1"/>
    <property type="molecule type" value="Genomic_DNA"/>
</dbReference>
<organism evidence="1 2">
    <name type="scientific">Staurois parvus</name>
    <dbReference type="NCBI Taxonomy" id="386267"/>
    <lineage>
        <taxon>Eukaryota</taxon>
        <taxon>Metazoa</taxon>
        <taxon>Chordata</taxon>
        <taxon>Craniata</taxon>
        <taxon>Vertebrata</taxon>
        <taxon>Euteleostomi</taxon>
        <taxon>Amphibia</taxon>
        <taxon>Batrachia</taxon>
        <taxon>Anura</taxon>
        <taxon>Neobatrachia</taxon>
        <taxon>Ranoidea</taxon>
        <taxon>Ranidae</taxon>
        <taxon>Staurois</taxon>
    </lineage>
</organism>